<protein>
    <submittedName>
        <fullName evidence="2">Uncharacterized protein</fullName>
    </submittedName>
</protein>
<dbReference type="AlphaFoldDB" id="A0AAV4N1X7"/>
<feature type="region of interest" description="Disordered" evidence="1">
    <location>
        <begin position="31"/>
        <end position="61"/>
    </location>
</feature>
<proteinExistence type="predicted"/>
<evidence type="ECO:0000256" key="1">
    <source>
        <dbReference type="SAM" id="MobiDB-lite"/>
    </source>
</evidence>
<feature type="compositionally biased region" description="Basic and acidic residues" evidence="1">
    <location>
        <begin position="50"/>
        <end position="60"/>
    </location>
</feature>
<keyword evidence="3" id="KW-1185">Reference proteome</keyword>
<dbReference type="Proteomes" id="UP001054837">
    <property type="component" value="Unassembled WGS sequence"/>
</dbReference>
<organism evidence="2 3">
    <name type="scientific">Caerostris darwini</name>
    <dbReference type="NCBI Taxonomy" id="1538125"/>
    <lineage>
        <taxon>Eukaryota</taxon>
        <taxon>Metazoa</taxon>
        <taxon>Ecdysozoa</taxon>
        <taxon>Arthropoda</taxon>
        <taxon>Chelicerata</taxon>
        <taxon>Arachnida</taxon>
        <taxon>Araneae</taxon>
        <taxon>Araneomorphae</taxon>
        <taxon>Entelegynae</taxon>
        <taxon>Araneoidea</taxon>
        <taxon>Araneidae</taxon>
        <taxon>Caerostris</taxon>
    </lineage>
</organism>
<reference evidence="2 3" key="1">
    <citation type="submission" date="2021-06" db="EMBL/GenBank/DDBJ databases">
        <title>Caerostris darwini draft genome.</title>
        <authorList>
            <person name="Kono N."/>
            <person name="Arakawa K."/>
        </authorList>
    </citation>
    <scope>NUCLEOTIDE SEQUENCE [LARGE SCALE GENOMIC DNA]</scope>
</reference>
<name>A0AAV4N1X7_9ARAC</name>
<gene>
    <name evidence="2" type="ORF">CDAR_509301</name>
</gene>
<accession>A0AAV4N1X7</accession>
<comment type="caution">
    <text evidence="2">The sequence shown here is derived from an EMBL/GenBank/DDBJ whole genome shotgun (WGS) entry which is preliminary data.</text>
</comment>
<dbReference type="EMBL" id="BPLQ01001079">
    <property type="protein sequence ID" value="GIX78270.1"/>
    <property type="molecule type" value="Genomic_DNA"/>
</dbReference>
<evidence type="ECO:0000313" key="2">
    <source>
        <dbReference type="EMBL" id="GIX78270.1"/>
    </source>
</evidence>
<evidence type="ECO:0000313" key="3">
    <source>
        <dbReference type="Proteomes" id="UP001054837"/>
    </source>
</evidence>
<sequence>MHRVFLSRKFETVILQNPSQRIEEVNFLARDESVTPLPPPRQFGQQDDGSDAHTSKDFEQHAAVTNNSRKYAVLYMLCAASLKGQ</sequence>